<organism evidence="1 2">
    <name type="scientific">Colletotrichum scovillei</name>
    <dbReference type="NCBI Taxonomy" id="1209932"/>
    <lineage>
        <taxon>Eukaryota</taxon>
        <taxon>Fungi</taxon>
        <taxon>Dikarya</taxon>
        <taxon>Ascomycota</taxon>
        <taxon>Pezizomycotina</taxon>
        <taxon>Sordariomycetes</taxon>
        <taxon>Hypocreomycetidae</taxon>
        <taxon>Glomerellales</taxon>
        <taxon>Glomerellaceae</taxon>
        <taxon>Colletotrichum</taxon>
        <taxon>Colletotrichum acutatum species complex</taxon>
    </lineage>
</organism>
<accession>A0A9P7UEN6</accession>
<keyword evidence="2" id="KW-1185">Reference proteome</keyword>
<gene>
    <name evidence="1" type="ORF">JMJ77_012575</name>
</gene>
<comment type="caution">
    <text evidence="1">The sequence shown here is derived from an EMBL/GenBank/DDBJ whole genome shotgun (WGS) entry which is preliminary data.</text>
</comment>
<name>A0A9P7UEN6_9PEZI</name>
<dbReference type="AlphaFoldDB" id="A0A9P7UEN6"/>
<evidence type="ECO:0000313" key="1">
    <source>
        <dbReference type="EMBL" id="KAG7049817.1"/>
    </source>
</evidence>
<evidence type="ECO:0000313" key="2">
    <source>
        <dbReference type="Proteomes" id="UP000699042"/>
    </source>
</evidence>
<dbReference type="EMBL" id="JAESDN010000005">
    <property type="protein sequence ID" value="KAG7049817.1"/>
    <property type="molecule type" value="Genomic_DNA"/>
</dbReference>
<sequence length="53" mass="5941">MKTSPRSHPRGSMQITLHICALRYDGFSSQPEVAFGGIRPIIAADYVSKVRYM</sequence>
<reference evidence="1" key="1">
    <citation type="submission" date="2021-05" db="EMBL/GenBank/DDBJ databases">
        <title>Comparative genomics of three Colletotrichum scovillei strains and genetic complementation revealed genes involved fungal growth and virulence on chili pepper.</title>
        <authorList>
            <person name="Hsieh D.-K."/>
            <person name="Chuang S.-C."/>
            <person name="Chen C.-Y."/>
            <person name="Chao Y.-T."/>
            <person name="Lu M.-Y.J."/>
            <person name="Lee M.-H."/>
            <person name="Shih M.-C."/>
        </authorList>
    </citation>
    <scope>NUCLEOTIDE SEQUENCE</scope>
    <source>
        <strain evidence="1">Coll-153</strain>
    </source>
</reference>
<proteinExistence type="predicted"/>
<protein>
    <submittedName>
        <fullName evidence="1">Uncharacterized protein</fullName>
    </submittedName>
</protein>
<dbReference type="Proteomes" id="UP000699042">
    <property type="component" value="Unassembled WGS sequence"/>
</dbReference>